<dbReference type="Proteomes" id="UP001589718">
    <property type="component" value="Unassembled WGS sequence"/>
</dbReference>
<protein>
    <submittedName>
        <fullName evidence="6">O-acetylhomoserine aminocarboxypropyltransferase/cysteine synthase family protein</fullName>
    </submittedName>
</protein>
<dbReference type="InterPro" id="IPR006235">
    <property type="entry name" value="OAc-hSer/O-AcSer_sulfhydrylase"/>
</dbReference>
<dbReference type="PANTHER" id="PTHR43797">
    <property type="entry name" value="HOMOCYSTEINE/CYSTEINE SYNTHASE"/>
    <property type="match status" value="1"/>
</dbReference>
<name>A0ABV5PKB8_STRCM</name>
<dbReference type="InterPro" id="IPR015422">
    <property type="entry name" value="PyrdxlP-dep_Trfase_small"/>
</dbReference>
<evidence type="ECO:0000313" key="6">
    <source>
        <dbReference type="EMBL" id="MFB9523667.1"/>
    </source>
</evidence>
<evidence type="ECO:0000313" key="7">
    <source>
        <dbReference type="Proteomes" id="UP001589718"/>
    </source>
</evidence>
<dbReference type="SUPFAM" id="SSF53383">
    <property type="entry name" value="PLP-dependent transferases"/>
    <property type="match status" value="1"/>
</dbReference>
<evidence type="ECO:0000256" key="1">
    <source>
        <dbReference type="ARBA" id="ARBA00001933"/>
    </source>
</evidence>
<dbReference type="Gene3D" id="3.90.1150.10">
    <property type="entry name" value="Aspartate Aminotransferase, domain 1"/>
    <property type="match status" value="1"/>
</dbReference>
<accession>A0ABV5PKB8</accession>
<comment type="cofactor">
    <cofactor evidence="1 5">
        <name>pyridoxal 5'-phosphate</name>
        <dbReference type="ChEBI" id="CHEBI:597326"/>
    </cofactor>
</comment>
<dbReference type="CDD" id="cd00614">
    <property type="entry name" value="CGS_like"/>
    <property type="match status" value="1"/>
</dbReference>
<keyword evidence="3" id="KW-0808">Transferase</keyword>
<gene>
    <name evidence="6" type="ORF">ACFFTU_27340</name>
</gene>
<evidence type="ECO:0000256" key="4">
    <source>
        <dbReference type="ARBA" id="ARBA00022898"/>
    </source>
</evidence>
<dbReference type="EMBL" id="JBHMCR010000019">
    <property type="protein sequence ID" value="MFB9523667.1"/>
    <property type="molecule type" value="Genomic_DNA"/>
</dbReference>
<dbReference type="NCBIfam" id="TIGR01326">
    <property type="entry name" value="OAH_OAS_sulfhy"/>
    <property type="match status" value="1"/>
</dbReference>
<dbReference type="Pfam" id="PF01053">
    <property type="entry name" value="Cys_Met_Meta_PP"/>
    <property type="match status" value="1"/>
</dbReference>
<dbReference type="Gene3D" id="3.40.640.10">
    <property type="entry name" value="Type I PLP-dependent aspartate aminotransferase-like (Major domain)"/>
    <property type="match status" value="1"/>
</dbReference>
<evidence type="ECO:0000256" key="3">
    <source>
        <dbReference type="ARBA" id="ARBA00022679"/>
    </source>
</evidence>
<dbReference type="RefSeq" id="WP_345218982.1">
    <property type="nucleotide sequence ID" value="NZ_BAAAXE010000001.1"/>
</dbReference>
<dbReference type="InterPro" id="IPR015424">
    <property type="entry name" value="PyrdxlP-dep_Trfase"/>
</dbReference>
<evidence type="ECO:0000256" key="2">
    <source>
        <dbReference type="ARBA" id="ARBA00009077"/>
    </source>
</evidence>
<keyword evidence="4 5" id="KW-0663">Pyridoxal phosphate</keyword>
<dbReference type="InterPro" id="IPR000277">
    <property type="entry name" value="Cys/Met-Metab_PyrdxlP-dep_enz"/>
</dbReference>
<dbReference type="PIRSF" id="PIRSF001434">
    <property type="entry name" value="CGS"/>
    <property type="match status" value="1"/>
</dbReference>
<keyword evidence="7" id="KW-1185">Reference proteome</keyword>
<sequence length="443" mass="47345">MTEVMAPEAWSFETRQVHAGTAPDPTTLARAVPIYQTGAFAFQDTAHAARLFTLEEKGNIYSRIQNPTHEALERRIASLEGAVDAVAVASGHAAVALAVLNLAGAGDHVVSSATLYGGTYNLLRHLLPEYGIETTFVDDPDDPESWRRALRPTTKAVFGETAGNPRNNLLDIRAVADVAHAAGVPFVLDNTGLTPYLLRPAEHGVDVVVHSTSKYLSGHGTVIGGVVVDNGTFDFGAHAARFPKYCEPDPSFHGLRFWDEFGPGAYARRLRLRLLRDLGPATTPFTSFLVLQGLETLSLRMERHVSNALELAHWLEGRPEVSAVHYPGLPSSPWHGLARKYLPRGAGGVVSFELAGGREAGARFIDGLDLVSHLANIGDVRSLAIHPASTTHYQLTPKQQRAAGVAPGLIRFSTGIEGIGDITSDLATALAAATSAPGRATKQ</sequence>
<evidence type="ECO:0000256" key="5">
    <source>
        <dbReference type="RuleBase" id="RU362118"/>
    </source>
</evidence>
<reference evidence="6 7" key="1">
    <citation type="submission" date="2024-09" db="EMBL/GenBank/DDBJ databases">
        <authorList>
            <person name="Sun Q."/>
            <person name="Mori K."/>
        </authorList>
    </citation>
    <scope>NUCLEOTIDE SEQUENCE [LARGE SCALE GENOMIC DNA]</scope>
    <source>
        <strain evidence="6 7">JCM 4362</strain>
    </source>
</reference>
<dbReference type="PANTHER" id="PTHR43797:SF2">
    <property type="entry name" value="HOMOCYSTEINE_CYSTEINE SYNTHASE"/>
    <property type="match status" value="1"/>
</dbReference>
<comment type="similarity">
    <text evidence="2 5">Belongs to the trans-sulfuration enzymes family.</text>
</comment>
<comment type="caution">
    <text evidence="6">The sequence shown here is derived from an EMBL/GenBank/DDBJ whole genome shotgun (WGS) entry which is preliminary data.</text>
</comment>
<proteinExistence type="inferred from homology"/>
<dbReference type="InterPro" id="IPR015421">
    <property type="entry name" value="PyrdxlP-dep_Trfase_major"/>
</dbReference>
<organism evidence="6 7">
    <name type="scientific">Streptomyces cremeus</name>
    <dbReference type="NCBI Taxonomy" id="66881"/>
    <lineage>
        <taxon>Bacteria</taxon>
        <taxon>Bacillati</taxon>
        <taxon>Actinomycetota</taxon>
        <taxon>Actinomycetes</taxon>
        <taxon>Kitasatosporales</taxon>
        <taxon>Streptomycetaceae</taxon>
        <taxon>Streptomyces</taxon>
    </lineage>
</organism>